<accession>A0A6N2ZX81</accession>
<dbReference type="RefSeq" id="WP_156559357.1">
    <property type="nucleotide sequence ID" value="NZ_CACRTV010000027.1"/>
</dbReference>
<proteinExistence type="predicted"/>
<dbReference type="AlphaFoldDB" id="A0A6N2ZX81"/>
<gene>
    <name evidence="2" type="ORF">CPLFYP93_00729</name>
</gene>
<sequence length="70" mass="8527">MYYFLFVVGMLILIPIYRYSKKVEELKRIMESNCEDSNAHIEYIRLRRRVNILSGIEFLLMLVFAILYQF</sequence>
<dbReference type="EMBL" id="CACRTV010000027">
    <property type="protein sequence ID" value="VYT83991.1"/>
    <property type="molecule type" value="Genomic_DNA"/>
</dbReference>
<reference evidence="2" key="1">
    <citation type="submission" date="2019-11" db="EMBL/GenBank/DDBJ databases">
        <authorList>
            <person name="Feng L."/>
        </authorList>
    </citation>
    <scope>NUCLEOTIDE SEQUENCE</scope>
    <source>
        <strain evidence="2">CParaputrificumLFYP93</strain>
    </source>
</reference>
<keyword evidence="1" id="KW-1133">Transmembrane helix</keyword>
<evidence type="ECO:0000313" key="2">
    <source>
        <dbReference type="EMBL" id="VYT83991.1"/>
    </source>
</evidence>
<feature type="transmembrane region" description="Helical" evidence="1">
    <location>
        <begin position="50"/>
        <end position="68"/>
    </location>
</feature>
<name>A0A6N2ZX81_9CLOT</name>
<keyword evidence="1" id="KW-0812">Transmembrane</keyword>
<protein>
    <submittedName>
        <fullName evidence="2">Uncharacterized protein</fullName>
    </submittedName>
</protein>
<keyword evidence="1" id="KW-0472">Membrane</keyword>
<evidence type="ECO:0000256" key="1">
    <source>
        <dbReference type="SAM" id="Phobius"/>
    </source>
</evidence>
<organism evidence="2">
    <name type="scientific">Clostridium paraputrificum</name>
    <dbReference type="NCBI Taxonomy" id="29363"/>
    <lineage>
        <taxon>Bacteria</taxon>
        <taxon>Bacillati</taxon>
        <taxon>Bacillota</taxon>
        <taxon>Clostridia</taxon>
        <taxon>Eubacteriales</taxon>
        <taxon>Clostridiaceae</taxon>
        <taxon>Clostridium</taxon>
    </lineage>
</organism>